<protein>
    <submittedName>
        <fullName evidence="2">Uncharacterized protein</fullName>
    </submittedName>
</protein>
<feature type="compositionally biased region" description="Acidic residues" evidence="1">
    <location>
        <begin position="42"/>
        <end position="58"/>
    </location>
</feature>
<proteinExistence type="predicted"/>
<comment type="caution">
    <text evidence="2">The sequence shown here is derived from an EMBL/GenBank/DDBJ whole genome shotgun (WGS) entry which is preliminary data.</text>
</comment>
<evidence type="ECO:0000313" key="2">
    <source>
        <dbReference type="EMBL" id="KAH8078435.1"/>
    </source>
</evidence>
<evidence type="ECO:0000256" key="1">
    <source>
        <dbReference type="SAM" id="MobiDB-lite"/>
    </source>
</evidence>
<accession>A0A8K0XK91</accession>
<sequence>MSQSRATSVPPAQAAAVDPGPAARRRLASAAPAGPSGAGGDVGEDPGDPMDLDEDDDGAQVSAGAGEKGKEKGKGKGKGKAPDKGGEKKGKKGKKRREDDGDGEAGERAGGSGEQGEDMEVEEVEPEPKKKRAAVEKSEKAKEKAKAAQEDEDVAMAYEGGSDDDEGSSKPSGKRVGKKTTLEDVMAHEKFKRRQALEEEKMKTMAKKARLGMAKFLLTDEGEFKLTMQRFNPRQLDPAATARLVESFRTESIERFDPTRAIAIVVNRSQVDLDTLSPTSLENPDEYQMVGWRKSEKGRPRLACGGNHRLQALKVYRQQKLEELG</sequence>
<keyword evidence="3" id="KW-1185">Reference proteome</keyword>
<dbReference type="EMBL" id="JAEVFJ010000059">
    <property type="protein sequence ID" value="KAH8078435.1"/>
    <property type="molecule type" value="Genomic_DNA"/>
</dbReference>
<feature type="compositionally biased region" description="Low complexity" evidence="1">
    <location>
        <begin position="10"/>
        <end position="35"/>
    </location>
</feature>
<evidence type="ECO:0000313" key="3">
    <source>
        <dbReference type="Proteomes" id="UP000813824"/>
    </source>
</evidence>
<name>A0A8K0XK91_9AGAR</name>
<feature type="compositionally biased region" description="Basic and acidic residues" evidence="1">
    <location>
        <begin position="133"/>
        <end position="149"/>
    </location>
</feature>
<organism evidence="2 3">
    <name type="scientific">Cristinia sonorae</name>
    <dbReference type="NCBI Taxonomy" id="1940300"/>
    <lineage>
        <taxon>Eukaryota</taxon>
        <taxon>Fungi</taxon>
        <taxon>Dikarya</taxon>
        <taxon>Basidiomycota</taxon>
        <taxon>Agaricomycotina</taxon>
        <taxon>Agaricomycetes</taxon>
        <taxon>Agaricomycetidae</taxon>
        <taxon>Agaricales</taxon>
        <taxon>Pleurotineae</taxon>
        <taxon>Stephanosporaceae</taxon>
        <taxon>Cristinia</taxon>
    </lineage>
</organism>
<feature type="compositionally biased region" description="Basic and acidic residues" evidence="1">
    <location>
        <begin position="67"/>
        <end position="88"/>
    </location>
</feature>
<gene>
    <name evidence="2" type="ORF">BXZ70DRAFT_1012775</name>
</gene>
<dbReference type="OrthoDB" id="2690723at2759"/>
<reference evidence="2" key="1">
    <citation type="journal article" date="2021" name="New Phytol.">
        <title>Evolutionary innovations through gain and loss of genes in the ectomycorrhizal Boletales.</title>
        <authorList>
            <person name="Wu G."/>
            <person name="Miyauchi S."/>
            <person name="Morin E."/>
            <person name="Kuo A."/>
            <person name="Drula E."/>
            <person name="Varga T."/>
            <person name="Kohler A."/>
            <person name="Feng B."/>
            <person name="Cao Y."/>
            <person name="Lipzen A."/>
            <person name="Daum C."/>
            <person name="Hundley H."/>
            <person name="Pangilinan J."/>
            <person name="Johnson J."/>
            <person name="Barry K."/>
            <person name="LaButti K."/>
            <person name="Ng V."/>
            <person name="Ahrendt S."/>
            <person name="Min B."/>
            <person name="Choi I.G."/>
            <person name="Park H."/>
            <person name="Plett J.M."/>
            <person name="Magnuson J."/>
            <person name="Spatafora J.W."/>
            <person name="Nagy L.G."/>
            <person name="Henrissat B."/>
            <person name="Grigoriev I.V."/>
            <person name="Yang Z.L."/>
            <person name="Xu J."/>
            <person name="Martin F.M."/>
        </authorList>
    </citation>
    <scope>NUCLEOTIDE SEQUENCE</scope>
    <source>
        <strain evidence="2">KKN 215</strain>
    </source>
</reference>
<dbReference type="Proteomes" id="UP000813824">
    <property type="component" value="Unassembled WGS sequence"/>
</dbReference>
<dbReference type="AlphaFoldDB" id="A0A8K0XK91"/>
<feature type="region of interest" description="Disordered" evidence="1">
    <location>
        <begin position="1"/>
        <end position="192"/>
    </location>
</feature>
<feature type="compositionally biased region" description="Basic and acidic residues" evidence="1">
    <location>
        <begin position="180"/>
        <end position="192"/>
    </location>
</feature>
<feature type="compositionally biased region" description="Acidic residues" evidence="1">
    <location>
        <begin position="115"/>
        <end position="125"/>
    </location>
</feature>